<keyword evidence="3" id="KW-0285">Flavoprotein</keyword>
<evidence type="ECO:0000256" key="6">
    <source>
        <dbReference type="ARBA" id="ARBA00023002"/>
    </source>
</evidence>
<dbReference type="eggNOG" id="COG1146">
    <property type="taxonomic scope" value="Bacteria"/>
</dbReference>
<keyword evidence="6" id="KW-0560">Oxidoreductase</keyword>
<dbReference type="eggNOG" id="COG0778">
    <property type="taxonomic scope" value="Bacteria"/>
</dbReference>
<dbReference type="InterPro" id="IPR029479">
    <property type="entry name" value="Nitroreductase"/>
</dbReference>
<dbReference type="SUPFAM" id="SSF54862">
    <property type="entry name" value="4Fe-4S ferredoxins"/>
    <property type="match status" value="1"/>
</dbReference>
<evidence type="ECO:0000313" key="11">
    <source>
        <dbReference type="Proteomes" id="UP000006732"/>
    </source>
</evidence>
<evidence type="ECO:0000259" key="9">
    <source>
        <dbReference type="PROSITE" id="PS51379"/>
    </source>
</evidence>
<dbReference type="Proteomes" id="UP000006732">
    <property type="component" value="Chromosome"/>
</dbReference>
<keyword evidence="7" id="KW-0408">Iron</keyword>
<keyword evidence="5" id="KW-0479">Metal-binding</keyword>
<dbReference type="GO" id="GO:0046872">
    <property type="term" value="F:metal ion binding"/>
    <property type="evidence" value="ECO:0007669"/>
    <property type="project" value="UniProtKB-KW"/>
</dbReference>
<dbReference type="PROSITE" id="PS51379">
    <property type="entry name" value="4FE4S_FER_2"/>
    <property type="match status" value="2"/>
</dbReference>
<evidence type="ECO:0000256" key="3">
    <source>
        <dbReference type="ARBA" id="ARBA00022630"/>
    </source>
</evidence>
<feature type="domain" description="4Fe-4S ferredoxin-type" evidence="9">
    <location>
        <begin position="42"/>
        <end position="72"/>
    </location>
</feature>
<reference evidence="10 11" key="1">
    <citation type="submission" date="2006-10" db="EMBL/GenBank/DDBJ databases">
        <title>Complete sequence of chromosome of Pelobacter propionicus DSM 2379.</title>
        <authorList>
            <consortium name="US DOE Joint Genome Institute"/>
            <person name="Copeland A."/>
            <person name="Lucas S."/>
            <person name="Lapidus A."/>
            <person name="Barry K."/>
            <person name="Detter J.C."/>
            <person name="Glavina del Rio T."/>
            <person name="Hammon N."/>
            <person name="Israni S."/>
            <person name="Dalin E."/>
            <person name="Tice H."/>
            <person name="Pitluck S."/>
            <person name="Saunders E."/>
            <person name="Brettin T."/>
            <person name="Bruce D."/>
            <person name="Han C."/>
            <person name="Tapia R."/>
            <person name="Schmutz J."/>
            <person name="Larimer F."/>
            <person name="Land M."/>
            <person name="Hauser L."/>
            <person name="Kyrpides N."/>
            <person name="Kim E."/>
            <person name="Lovley D."/>
            <person name="Richardson P."/>
        </authorList>
    </citation>
    <scope>NUCLEOTIDE SEQUENCE [LARGE SCALE GENOMIC DNA]</scope>
    <source>
        <strain evidence="11">DSM 2379 / NBRC 103807 / OttBd1</strain>
    </source>
</reference>
<dbReference type="GO" id="GO:0016491">
    <property type="term" value="F:oxidoreductase activity"/>
    <property type="evidence" value="ECO:0007669"/>
    <property type="project" value="UniProtKB-KW"/>
</dbReference>
<comment type="cofactor">
    <cofactor evidence="1">
        <name>FMN</name>
        <dbReference type="ChEBI" id="CHEBI:58210"/>
    </cofactor>
</comment>
<name>A1AM37_PELPD</name>
<dbReference type="KEGG" id="ppd:Ppro_0777"/>
<keyword evidence="11" id="KW-1185">Reference proteome</keyword>
<dbReference type="SUPFAM" id="SSF55469">
    <property type="entry name" value="FMN-dependent nitroreductase-like"/>
    <property type="match status" value="1"/>
</dbReference>
<dbReference type="Pfam" id="PF13237">
    <property type="entry name" value="Fer4_10"/>
    <property type="match status" value="1"/>
</dbReference>
<evidence type="ECO:0000256" key="7">
    <source>
        <dbReference type="ARBA" id="ARBA00023004"/>
    </source>
</evidence>
<keyword evidence="4" id="KW-0288">FMN</keyword>
<proteinExistence type="inferred from homology"/>
<dbReference type="PROSITE" id="PS00198">
    <property type="entry name" value="4FE4S_FER_1"/>
    <property type="match status" value="1"/>
</dbReference>
<dbReference type="InterPro" id="IPR000415">
    <property type="entry name" value="Nitroreductase-like"/>
</dbReference>
<dbReference type="InterPro" id="IPR017896">
    <property type="entry name" value="4Fe4S_Fe-S-bd"/>
</dbReference>
<dbReference type="CDD" id="cd02143">
    <property type="entry name" value="nitroreductase_FeS-like"/>
    <property type="match status" value="1"/>
</dbReference>
<dbReference type="Gene3D" id="3.40.109.10">
    <property type="entry name" value="NADH Oxidase"/>
    <property type="match status" value="1"/>
</dbReference>
<evidence type="ECO:0000256" key="1">
    <source>
        <dbReference type="ARBA" id="ARBA00001917"/>
    </source>
</evidence>
<accession>A1AM37</accession>
<evidence type="ECO:0000256" key="2">
    <source>
        <dbReference type="ARBA" id="ARBA00007118"/>
    </source>
</evidence>
<organism evidence="10 11">
    <name type="scientific">Pelobacter propionicus (strain DSM 2379 / NBRC 103807 / OttBd1)</name>
    <dbReference type="NCBI Taxonomy" id="338966"/>
    <lineage>
        <taxon>Bacteria</taxon>
        <taxon>Pseudomonadati</taxon>
        <taxon>Thermodesulfobacteriota</taxon>
        <taxon>Desulfuromonadia</taxon>
        <taxon>Desulfuromonadales</taxon>
        <taxon>Desulfuromonadaceae</taxon>
        <taxon>Pelobacter</taxon>
    </lineage>
</organism>
<evidence type="ECO:0000313" key="10">
    <source>
        <dbReference type="EMBL" id="ABK98407.1"/>
    </source>
</evidence>
<dbReference type="Gene3D" id="3.30.70.20">
    <property type="match status" value="1"/>
</dbReference>
<protein>
    <submittedName>
        <fullName evidence="10">Nitroreductase</fullName>
    </submittedName>
</protein>
<feature type="domain" description="4Fe-4S ferredoxin-type" evidence="9">
    <location>
        <begin position="10"/>
        <end position="39"/>
    </location>
</feature>
<dbReference type="EMBL" id="CP000482">
    <property type="protein sequence ID" value="ABK98407.1"/>
    <property type="molecule type" value="Genomic_DNA"/>
</dbReference>
<evidence type="ECO:0000256" key="5">
    <source>
        <dbReference type="ARBA" id="ARBA00022723"/>
    </source>
</evidence>
<dbReference type="InterPro" id="IPR017900">
    <property type="entry name" value="4Fe4S_Fe_S_CS"/>
</dbReference>
<sequence>MYFSEEKRMSLITIDHTTCLRDGICHAVCPLRLFETDSEGFPEFRTGADSKCIACGHCVAVCPVSAVHHQTLSLEQAPLLNQALTVSPSALGQLLMGRRSVREFRPEPVPRELVHEAIEVARWAPSAVNRQPVHWLVIQDPAEVRQLAALVIDFLRRRSEEEPQYAPYVRLWEEGKDPVLRNAPHLIVVHAPDDWTWSGVDCAIALTQFELAAVANGIGTCWGGFLMRAANGHGPLKERLAIPAGHSVQGALMYGFPLYRYQRIPSRQAARVVWR</sequence>
<dbReference type="STRING" id="338966.Ppro_0777"/>
<evidence type="ECO:0000256" key="8">
    <source>
        <dbReference type="ARBA" id="ARBA00023014"/>
    </source>
</evidence>
<gene>
    <name evidence="10" type="ordered locus">Ppro_0777</name>
</gene>
<comment type="similarity">
    <text evidence="2">Belongs to the nitroreductase family.</text>
</comment>
<dbReference type="Pfam" id="PF00881">
    <property type="entry name" value="Nitroreductase"/>
    <property type="match status" value="1"/>
</dbReference>
<dbReference type="PANTHER" id="PTHR43673">
    <property type="entry name" value="NAD(P)H NITROREDUCTASE YDGI-RELATED"/>
    <property type="match status" value="1"/>
</dbReference>
<dbReference type="AlphaFoldDB" id="A1AM37"/>
<dbReference type="GO" id="GO:0051536">
    <property type="term" value="F:iron-sulfur cluster binding"/>
    <property type="evidence" value="ECO:0007669"/>
    <property type="project" value="UniProtKB-KW"/>
</dbReference>
<dbReference type="HOGENOM" id="CLU_070764_2_0_7"/>
<keyword evidence="8" id="KW-0411">Iron-sulfur</keyword>
<dbReference type="PANTHER" id="PTHR43673:SF2">
    <property type="entry name" value="NITROREDUCTASE"/>
    <property type="match status" value="1"/>
</dbReference>
<evidence type="ECO:0000256" key="4">
    <source>
        <dbReference type="ARBA" id="ARBA00022643"/>
    </source>
</evidence>